<name>A0ABV0G8W8_9BURK</name>
<keyword evidence="2" id="KW-1185">Reference proteome</keyword>
<evidence type="ECO:0000313" key="1">
    <source>
        <dbReference type="EMBL" id="MEO3711501.1"/>
    </source>
</evidence>
<organism evidence="1 2">
    <name type="scientific">Roseateles flavus</name>
    <dbReference type="NCBI Taxonomy" id="3149041"/>
    <lineage>
        <taxon>Bacteria</taxon>
        <taxon>Pseudomonadati</taxon>
        <taxon>Pseudomonadota</taxon>
        <taxon>Betaproteobacteria</taxon>
        <taxon>Burkholderiales</taxon>
        <taxon>Sphaerotilaceae</taxon>
        <taxon>Roseateles</taxon>
    </lineage>
</organism>
<dbReference type="EMBL" id="JBDPZC010000001">
    <property type="protein sequence ID" value="MEO3711501.1"/>
    <property type="molecule type" value="Genomic_DNA"/>
</dbReference>
<protein>
    <submittedName>
        <fullName evidence="1">Uncharacterized protein</fullName>
    </submittedName>
</protein>
<dbReference type="Proteomes" id="UP001462640">
    <property type="component" value="Unassembled WGS sequence"/>
</dbReference>
<accession>A0ABV0G8W8</accession>
<gene>
    <name evidence="1" type="ORF">ABDJ40_01830</name>
</gene>
<reference evidence="1 2" key="1">
    <citation type="submission" date="2024-05" db="EMBL/GenBank/DDBJ databases">
        <title>Roseateles sp. 2.12 16S ribosomal RNA gene Genome sequencing and assembly.</title>
        <authorList>
            <person name="Woo H."/>
        </authorList>
    </citation>
    <scope>NUCLEOTIDE SEQUENCE [LARGE SCALE GENOMIC DNA]</scope>
    <source>
        <strain evidence="1 2">2.12</strain>
    </source>
</reference>
<dbReference type="RefSeq" id="WP_347605357.1">
    <property type="nucleotide sequence ID" value="NZ_JBDPZC010000001.1"/>
</dbReference>
<evidence type="ECO:0000313" key="2">
    <source>
        <dbReference type="Proteomes" id="UP001462640"/>
    </source>
</evidence>
<proteinExistence type="predicted"/>
<sequence>MELGFKPDSAGLHMNAQTHTPEALDLRFVAKAIGDLDALVRAVLTSLPTSKPWQRQLRAQLSEADRLIEVLRLVVAMDRGEQEVAQAGRELLTAMRAAYSYVNAGRADVSTRAALLLGFNLAEKIAASLGE</sequence>
<comment type="caution">
    <text evidence="1">The sequence shown here is derived from an EMBL/GenBank/DDBJ whole genome shotgun (WGS) entry which is preliminary data.</text>
</comment>